<dbReference type="Proteomes" id="UP000284051">
    <property type="component" value="Unassembled WGS sequence"/>
</dbReference>
<keyword evidence="3" id="KW-0732">Signal</keyword>
<feature type="domain" description="Fe/B12 periplasmic-binding" evidence="4">
    <location>
        <begin position="264"/>
        <end position="536"/>
    </location>
</feature>
<sequence>MEICMNKKRVTAVILSAMMCMQIFTGCGAKNNAAAVEGGVGQTATESAQGAAGTVTEENAQTAEENVQGTADQDGTEESMTGNDAAEQADSTEVSVPEDGEYTVEVTLEGGSGKATVDSQAKVTVTDGVAYATITWSSTHYDYMIVNGEKYLNENEGGNSTFTFPIDGIPCEMDVIGDTTAMSTPHEIDYTLTFQFPETAGFKDLDCNGRMELSCADQFEVEQYGAYKLITIVDNGRFLLVPKGVKVPADVPADVTVLQQPLENVYLVSSAVMDLVCQIGAVSDLKYTGVKEKDWYVKEAADAMAAGNLIYAGKYSAPDYELLLSGGCTFAIENTMITHNPEVKEKLEELGIKVMIERSSYEKHPLGRLEWIKLFGVLFGREQQAKAFFDAQAAHIEPILEKEKTGLSVAFFAVASDGTITVRKPNDYVSSMIELAGGTYSLNGYVPEEENALSTLKMQMEDFYAAEKDADILIYNGTIEGELTSIDELVQKNSLFADFKAVKTGQVYTTGSNFYQQTSGTCDFIEDLNKVLNGETDAEYRFLKKIN</sequence>
<evidence type="ECO:0000313" key="7">
    <source>
        <dbReference type="EMBL" id="RHG28566.1"/>
    </source>
</evidence>
<comment type="caution">
    <text evidence="7">The sequence shown here is derived from an EMBL/GenBank/DDBJ whole genome shotgun (WGS) entry which is preliminary data.</text>
</comment>
<dbReference type="PROSITE" id="PS50983">
    <property type="entry name" value="FE_B12_PBP"/>
    <property type="match status" value="1"/>
</dbReference>
<evidence type="ECO:0000313" key="6">
    <source>
        <dbReference type="EMBL" id="RHC14579.1"/>
    </source>
</evidence>
<reference evidence="5 10" key="2">
    <citation type="submission" date="2019-10" db="EMBL/GenBank/DDBJ databases">
        <title>Roseburia spp. ameliorate alcoholic fatty liver via restoration of gut barrier function.</title>
        <authorList>
            <person name="Seo B."/>
            <person name="Ko G."/>
        </authorList>
    </citation>
    <scope>NUCLEOTIDE SEQUENCE [LARGE SCALE GENOMIC DNA]</scope>
    <source>
        <strain evidence="5 10">SNUG30017</strain>
    </source>
</reference>
<protein>
    <submittedName>
        <fullName evidence="5 7">ABC transporter substrate-binding protein</fullName>
    </submittedName>
</protein>
<dbReference type="EMBL" id="QSHO01000015">
    <property type="protein sequence ID" value="RHC14579.1"/>
    <property type="molecule type" value="Genomic_DNA"/>
</dbReference>
<evidence type="ECO:0000313" key="8">
    <source>
        <dbReference type="Proteomes" id="UP000283513"/>
    </source>
</evidence>
<evidence type="ECO:0000313" key="5">
    <source>
        <dbReference type="EMBL" id="MVQ45949.1"/>
    </source>
</evidence>
<dbReference type="Gene3D" id="3.40.50.1980">
    <property type="entry name" value="Nitrogenase molybdenum iron protein domain"/>
    <property type="match status" value="2"/>
</dbReference>
<name>A0A3R6DK60_9FIRM</name>
<accession>A0A3R6DK60</accession>
<feature type="chain" id="PRO_5044599888" evidence="3">
    <location>
        <begin position="30"/>
        <end position="547"/>
    </location>
</feature>
<feature type="compositionally biased region" description="Polar residues" evidence="2">
    <location>
        <begin position="56"/>
        <end position="82"/>
    </location>
</feature>
<feature type="region of interest" description="Disordered" evidence="2">
    <location>
        <begin position="47"/>
        <end position="99"/>
    </location>
</feature>
<dbReference type="EMBL" id="QRID01000007">
    <property type="protein sequence ID" value="RHG28566.1"/>
    <property type="molecule type" value="Genomic_DNA"/>
</dbReference>
<dbReference type="Proteomes" id="UP000479531">
    <property type="component" value="Unassembled WGS sequence"/>
</dbReference>
<feature type="signal peptide" evidence="3">
    <location>
        <begin position="1"/>
        <end position="29"/>
    </location>
</feature>
<dbReference type="Pfam" id="PF01497">
    <property type="entry name" value="Peripla_BP_2"/>
    <property type="match status" value="1"/>
</dbReference>
<dbReference type="PANTHER" id="PTHR30535:SF34">
    <property type="entry name" value="MOLYBDATE-BINDING PROTEIN MOLA"/>
    <property type="match status" value="1"/>
</dbReference>
<dbReference type="PROSITE" id="PS51257">
    <property type="entry name" value="PROKAR_LIPOPROTEIN"/>
    <property type="match status" value="1"/>
</dbReference>
<dbReference type="EMBL" id="WGGT01000010">
    <property type="protein sequence ID" value="MVQ45949.1"/>
    <property type="molecule type" value="Genomic_DNA"/>
</dbReference>
<evidence type="ECO:0000259" key="4">
    <source>
        <dbReference type="PROSITE" id="PS50983"/>
    </source>
</evidence>
<evidence type="ECO:0000256" key="2">
    <source>
        <dbReference type="SAM" id="MobiDB-lite"/>
    </source>
</evidence>
<reference evidence="8 9" key="1">
    <citation type="submission" date="2018-08" db="EMBL/GenBank/DDBJ databases">
        <title>A genome reference for cultivated species of the human gut microbiota.</title>
        <authorList>
            <person name="Zou Y."/>
            <person name="Xue W."/>
            <person name="Luo G."/>
        </authorList>
    </citation>
    <scope>NUCLEOTIDE SEQUENCE [LARGE SCALE GENOMIC DNA]</scope>
    <source>
        <strain evidence="7 9">AM22-21LB</strain>
        <strain evidence="6 8">AM37-1AC</strain>
    </source>
</reference>
<comment type="similarity">
    <text evidence="1">Belongs to the bacterial solute-binding protein 8 family.</text>
</comment>
<dbReference type="AlphaFoldDB" id="A0A3R6DK60"/>
<dbReference type="SUPFAM" id="SSF53807">
    <property type="entry name" value="Helical backbone' metal receptor"/>
    <property type="match status" value="1"/>
</dbReference>
<dbReference type="InterPro" id="IPR002491">
    <property type="entry name" value="ABC_transptr_periplasmic_BD"/>
</dbReference>
<dbReference type="OrthoDB" id="9812528at2"/>
<evidence type="ECO:0000313" key="9">
    <source>
        <dbReference type="Proteomes" id="UP000284051"/>
    </source>
</evidence>
<organism evidence="7 9">
    <name type="scientific">Roseburia intestinalis</name>
    <dbReference type="NCBI Taxonomy" id="166486"/>
    <lineage>
        <taxon>Bacteria</taxon>
        <taxon>Bacillati</taxon>
        <taxon>Bacillota</taxon>
        <taxon>Clostridia</taxon>
        <taxon>Lachnospirales</taxon>
        <taxon>Lachnospiraceae</taxon>
        <taxon>Roseburia</taxon>
    </lineage>
</organism>
<dbReference type="Proteomes" id="UP000283513">
    <property type="component" value="Unassembled WGS sequence"/>
</dbReference>
<gene>
    <name evidence="7" type="ORF">DW264_08915</name>
    <name evidence="6" type="ORF">DW856_15335</name>
    <name evidence="5" type="ORF">GCK47_09560</name>
</gene>
<dbReference type="InterPro" id="IPR050902">
    <property type="entry name" value="ABC_Transporter_SBP"/>
</dbReference>
<proteinExistence type="inferred from homology"/>
<dbReference type="PANTHER" id="PTHR30535">
    <property type="entry name" value="VITAMIN B12-BINDING PROTEIN"/>
    <property type="match status" value="1"/>
</dbReference>
<evidence type="ECO:0000313" key="10">
    <source>
        <dbReference type="Proteomes" id="UP000479531"/>
    </source>
</evidence>
<evidence type="ECO:0000256" key="3">
    <source>
        <dbReference type="SAM" id="SignalP"/>
    </source>
</evidence>
<evidence type="ECO:0000256" key="1">
    <source>
        <dbReference type="ARBA" id="ARBA00008814"/>
    </source>
</evidence>